<reference evidence="3" key="2">
    <citation type="journal article" date="2021" name="Genome Biol. Evol.">
        <title>Developing a high-quality reference genome for a parasitic bivalve with doubly uniparental inheritance (Bivalvia: Unionida).</title>
        <authorList>
            <person name="Smith C.H."/>
        </authorList>
    </citation>
    <scope>NUCLEOTIDE SEQUENCE</scope>
    <source>
        <strain evidence="3">CHS0354</strain>
        <tissue evidence="3">Mantle</tissue>
    </source>
</reference>
<dbReference type="PANTHER" id="PTHR10747">
    <property type="entry name" value="TRANSCRIPTION FACTOR COE FAMILY MEMBER"/>
    <property type="match status" value="1"/>
</dbReference>
<sequence length="134" mass="13507">MYIICILQVGYNRGQSSSASPRGYGSTGSTPHSNGSSYSSTMNGYHGGAGSLGNMVGLPSQSPSHPPSVPNAGSAPGIFSFSPVNMISAVKQKSAFAPVLRPGLGASGYGSSPTPSGAITVHGMQSGWAHQIYC</sequence>
<feature type="non-terminal residue" evidence="3">
    <location>
        <position position="134"/>
    </location>
</feature>
<dbReference type="GO" id="GO:0006355">
    <property type="term" value="P:regulation of DNA-templated transcription"/>
    <property type="evidence" value="ECO:0007669"/>
    <property type="project" value="InterPro"/>
</dbReference>
<gene>
    <name evidence="3" type="ORF">CHS0354_006159</name>
</gene>
<comment type="similarity">
    <text evidence="1">Belongs to the COE family.</text>
</comment>
<evidence type="ECO:0000256" key="2">
    <source>
        <dbReference type="SAM" id="MobiDB-lite"/>
    </source>
</evidence>
<comment type="caution">
    <text evidence="3">The sequence shown here is derived from an EMBL/GenBank/DDBJ whole genome shotgun (WGS) entry which is preliminary data.</text>
</comment>
<keyword evidence="4" id="KW-1185">Reference proteome</keyword>
<feature type="compositionally biased region" description="Polar residues" evidence="2">
    <location>
        <begin position="27"/>
        <end position="43"/>
    </location>
</feature>
<keyword evidence="1" id="KW-0238">DNA-binding</keyword>
<dbReference type="Proteomes" id="UP001195483">
    <property type="component" value="Unassembled WGS sequence"/>
</dbReference>
<dbReference type="InterPro" id="IPR003523">
    <property type="entry name" value="Transcription_factor_COE"/>
</dbReference>
<evidence type="ECO:0000313" key="4">
    <source>
        <dbReference type="Proteomes" id="UP001195483"/>
    </source>
</evidence>
<keyword evidence="1" id="KW-0217">Developmental protein</keyword>
<name>A0AAE0STS6_9BIVA</name>
<keyword evidence="1" id="KW-0539">Nucleus</keyword>
<dbReference type="GO" id="GO:0003677">
    <property type="term" value="F:DNA binding"/>
    <property type="evidence" value="ECO:0007669"/>
    <property type="project" value="UniProtKB-KW"/>
</dbReference>
<accession>A0AAE0STS6</accession>
<dbReference type="GO" id="GO:0005634">
    <property type="term" value="C:nucleus"/>
    <property type="evidence" value="ECO:0007669"/>
    <property type="project" value="UniProtKB-SubCell"/>
</dbReference>
<evidence type="ECO:0000256" key="1">
    <source>
        <dbReference type="RuleBase" id="RU004489"/>
    </source>
</evidence>
<protein>
    <submittedName>
        <fullName evidence="3">Uncharacterized protein</fullName>
    </submittedName>
</protein>
<organism evidence="3 4">
    <name type="scientific">Potamilus streckersoni</name>
    <dbReference type="NCBI Taxonomy" id="2493646"/>
    <lineage>
        <taxon>Eukaryota</taxon>
        <taxon>Metazoa</taxon>
        <taxon>Spiralia</taxon>
        <taxon>Lophotrochozoa</taxon>
        <taxon>Mollusca</taxon>
        <taxon>Bivalvia</taxon>
        <taxon>Autobranchia</taxon>
        <taxon>Heteroconchia</taxon>
        <taxon>Palaeoheterodonta</taxon>
        <taxon>Unionida</taxon>
        <taxon>Unionoidea</taxon>
        <taxon>Unionidae</taxon>
        <taxon>Ambleminae</taxon>
        <taxon>Lampsilini</taxon>
        <taxon>Potamilus</taxon>
    </lineage>
</organism>
<dbReference type="GO" id="GO:0008270">
    <property type="term" value="F:zinc ion binding"/>
    <property type="evidence" value="ECO:0007669"/>
    <property type="project" value="UniProtKB-KW"/>
</dbReference>
<keyword evidence="1" id="KW-0863">Zinc-finger</keyword>
<reference evidence="3" key="1">
    <citation type="journal article" date="2021" name="Genome Biol. Evol.">
        <title>A High-Quality Reference Genome for a Parasitic Bivalve with Doubly Uniparental Inheritance (Bivalvia: Unionida).</title>
        <authorList>
            <person name="Smith C.H."/>
        </authorList>
    </citation>
    <scope>NUCLEOTIDE SEQUENCE</scope>
    <source>
        <strain evidence="3">CHS0354</strain>
    </source>
</reference>
<reference evidence="3" key="3">
    <citation type="submission" date="2023-05" db="EMBL/GenBank/DDBJ databases">
        <authorList>
            <person name="Smith C.H."/>
        </authorList>
    </citation>
    <scope>NUCLEOTIDE SEQUENCE</scope>
    <source>
        <strain evidence="3">CHS0354</strain>
        <tissue evidence="3">Mantle</tissue>
    </source>
</reference>
<evidence type="ECO:0000313" key="3">
    <source>
        <dbReference type="EMBL" id="KAK3597791.1"/>
    </source>
</evidence>
<proteinExistence type="inferred from homology"/>
<keyword evidence="1" id="KW-0805">Transcription regulation</keyword>
<dbReference type="AlphaFoldDB" id="A0AAE0STS6"/>
<dbReference type="EMBL" id="JAEAOA010000432">
    <property type="protein sequence ID" value="KAK3597791.1"/>
    <property type="molecule type" value="Genomic_DNA"/>
</dbReference>
<feature type="region of interest" description="Disordered" evidence="2">
    <location>
        <begin position="13"/>
        <end position="73"/>
    </location>
</feature>
<comment type="subcellular location">
    <subcellularLocation>
        <location evidence="1">Nucleus</location>
    </subcellularLocation>
</comment>
<keyword evidence="1" id="KW-0862">Zinc</keyword>
<keyword evidence="1" id="KW-0479">Metal-binding</keyword>
<keyword evidence="1" id="KW-0804">Transcription</keyword>